<keyword evidence="3 8" id="KW-0489">Methyltransferase</keyword>
<proteinExistence type="predicted"/>
<evidence type="ECO:0000256" key="7">
    <source>
        <dbReference type="ARBA" id="ARBA00023002"/>
    </source>
</evidence>
<evidence type="ECO:0000313" key="10">
    <source>
        <dbReference type="EMBL" id="CAA9235632.1"/>
    </source>
</evidence>
<dbReference type="Gene3D" id="3.20.20.220">
    <property type="match status" value="1"/>
</dbReference>
<evidence type="ECO:0000256" key="8">
    <source>
        <dbReference type="PROSITE-ProRule" id="PRU00333"/>
    </source>
</evidence>
<evidence type="ECO:0000259" key="9">
    <source>
        <dbReference type="PROSITE" id="PS50970"/>
    </source>
</evidence>
<reference evidence="10" key="1">
    <citation type="submission" date="2020-02" db="EMBL/GenBank/DDBJ databases">
        <authorList>
            <person name="Meier V. D."/>
        </authorList>
    </citation>
    <scope>NUCLEOTIDE SEQUENCE</scope>
    <source>
        <strain evidence="10">AVDCRST_MAG42</strain>
    </source>
</reference>
<evidence type="ECO:0000256" key="6">
    <source>
        <dbReference type="ARBA" id="ARBA00022827"/>
    </source>
</evidence>
<dbReference type="UniPathway" id="UPA00193"/>
<name>A0A6J4HYR0_9BACT</name>
<evidence type="ECO:0000256" key="4">
    <source>
        <dbReference type="ARBA" id="ARBA00022630"/>
    </source>
</evidence>
<organism evidence="10">
    <name type="scientific">uncultured Chthoniobacterales bacterium</name>
    <dbReference type="NCBI Taxonomy" id="1836801"/>
    <lineage>
        <taxon>Bacteria</taxon>
        <taxon>Pseudomonadati</taxon>
        <taxon>Verrucomicrobiota</taxon>
        <taxon>Spartobacteria</taxon>
        <taxon>Chthoniobacterales</taxon>
        <taxon>environmental samples</taxon>
    </lineage>
</organism>
<dbReference type="InterPro" id="IPR029041">
    <property type="entry name" value="FAD-linked_oxidoreductase-like"/>
</dbReference>
<keyword evidence="6" id="KW-0274">FAD</keyword>
<keyword evidence="8" id="KW-0862">Zinc</keyword>
<dbReference type="GO" id="GO:0035999">
    <property type="term" value="P:tetrahydrofolate interconversion"/>
    <property type="evidence" value="ECO:0007669"/>
    <property type="project" value="UniProtKB-UniPathway"/>
</dbReference>
<evidence type="ECO:0000256" key="2">
    <source>
        <dbReference type="ARBA" id="ARBA00004777"/>
    </source>
</evidence>
<comment type="cofactor">
    <cofactor evidence="8">
        <name>Zn(2+)</name>
        <dbReference type="ChEBI" id="CHEBI:29105"/>
    </cofactor>
</comment>
<keyword evidence="5 8" id="KW-0808">Transferase</keyword>
<dbReference type="PROSITE" id="PS50970">
    <property type="entry name" value="HCY"/>
    <property type="match status" value="1"/>
</dbReference>
<dbReference type="GO" id="GO:0004489">
    <property type="term" value="F:methylenetetrahydrofolate reductase [NAD(P)H] activity"/>
    <property type="evidence" value="ECO:0007669"/>
    <property type="project" value="InterPro"/>
</dbReference>
<dbReference type="GO" id="GO:0032259">
    <property type="term" value="P:methylation"/>
    <property type="evidence" value="ECO:0007669"/>
    <property type="project" value="UniProtKB-KW"/>
</dbReference>
<dbReference type="CDD" id="cd00537">
    <property type="entry name" value="MTHFR"/>
    <property type="match status" value="1"/>
</dbReference>
<dbReference type="NCBIfam" id="NF006396">
    <property type="entry name" value="PRK08645.1"/>
    <property type="match status" value="1"/>
</dbReference>
<comment type="pathway">
    <text evidence="2">One-carbon metabolism; tetrahydrofolate interconversion.</text>
</comment>
<gene>
    <name evidence="10" type="ORF">AVDCRST_MAG42-1812</name>
</gene>
<dbReference type="GO" id="GO:0008705">
    <property type="term" value="F:methionine synthase activity"/>
    <property type="evidence" value="ECO:0007669"/>
    <property type="project" value="UniProtKB-EC"/>
</dbReference>
<comment type="cofactor">
    <cofactor evidence="1">
        <name>FAD</name>
        <dbReference type="ChEBI" id="CHEBI:57692"/>
    </cofactor>
</comment>
<evidence type="ECO:0000256" key="3">
    <source>
        <dbReference type="ARBA" id="ARBA00022603"/>
    </source>
</evidence>
<dbReference type="InterPro" id="IPR036589">
    <property type="entry name" value="HCY_dom_sf"/>
</dbReference>
<feature type="binding site" evidence="8">
    <location>
        <position position="297"/>
    </location>
    <ligand>
        <name>Zn(2+)</name>
        <dbReference type="ChEBI" id="CHEBI:29105"/>
    </ligand>
</feature>
<dbReference type="SUPFAM" id="SSF51730">
    <property type="entry name" value="FAD-linked oxidoreductase"/>
    <property type="match status" value="1"/>
</dbReference>
<dbReference type="GO" id="GO:0046872">
    <property type="term" value="F:metal ion binding"/>
    <property type="evidence" value="ECO:0007669"/>
    <property type="project" value="UniProtKB-KW"/>
</dbReference>
<dbReference type="PANTHER" id="PTHR11103:SF18">
    <property type="entry name" value="SLR1189 PROTEIN"/>
    <property type="match status" value="1"/>
</dbReference>
<sequence length="634" mass="67971">MAPGDRVGRSRCLDPAVLTFRTRDVKPTAVGLLDELQERIVCGDGAMGTLLLDAGVPVDRCLEELCVSEPDRVRMVHEQYVAAGARLIETNTFGANAPRLERFGLQARVAEINSAAARVALAAARGKDVCVAGSVGPLGISESDATERGIDRAACFREQITALLDGGVQILFFETFMSFEEMQIALGARPASDAIVVALFACEPEGRLQSGMPVVDAFAHCRQLGAHIVGANCMNGPHAMVQLLQKIPAGDLLAAYANAGYPRYTEGRYVYPTAPDYFGITGREMAEQGAGLIGGCCGTTPAHIAALSRAVAEMKPVRSKQVRAISQAPLETFHTQRRAEDSLVEKLAQGQRVIICELDPPKSLALDKFFAGAQALTRAGCDAITLADNSLAILRMSNLAVGAMLKERFGITPLLHISCRDRNVLGLQSELLGMAALGMRHVLPLTGDPARVGDHPGAKSVYDVNSIELMAIVKQLNEGFTHSGKPLKAKTEFVIGCTFNPNAKNLDAQVQRLERKVAAGAQYAMTQPVFDAELIAETKRRTAHLGIPLFIGIWPLLSGRQAEFLHNEVPGILVSDRVRAAMAGSEGAEGRARGLKLAKEMTEAALAEYAGVYLITPFLQYETTVELAEFARAL</sequence>
<feature type="binding site" evidence="8">
    <location>
        <position position="233"/>
    </location>
    <ligand>
        <name>Zn(2+)</name>
        <dbReference type="ChEBI" id="CHEBI:29105"/>
    </ligand>
</feature>
<dbReference type="InterPro" id="IPR003171">
    <property type="entry name" value="Mehydrof_redctse-like"/>
</dbReference>
<dbReference type="Pfam" id="PF02574">
    <property type="entry name" value="S-methyl_trans"/>
    <property type="match status" value="1"/>
</dbReference>
<dbReference type="EC" id="2.1.1.13" evidence="10"/>
<keyword evidence="8" id="KW-0479">Metal-binding</keyword>
<dbReference type="InterPro" id="IPR003726">
    <property type="entry name" value="HCY_dom"/>
</dbReference>
<keyword evidence="7" id="KW-0560">Oxidoreductase</keyword>
<dbReference type="EMBL" id="CADCTA010000057">
    <property type="protein sequence ID" value="CAA9235632.1"/>
    <property type="molecule type" value="Genomic_DNA"/>
</dbReference>
<dbReference type="AlphaFoldDB" id="A0A6J4HYR0"/>
<feature type="binding site" evidence="8">
    <location>
        <position position="296"/>
    </location>
    <ligand>
        <name>Zn(2+)</name>
        <dbReference type="ChEBI" id="CHEBI:29105"/>
    </ligand>
</feature>
<accession>A0A6J4HYR0</accession>
<feature type="domain" description="Hcy-binding" evidence="9">
    <location>
        <begin position="29"/>
        <end position="311"/>
    </location>
</feature>
<dbReference type="Pfam" id="PF02219">
    <property type="entry name" value="MTHFR"/>
    <property type="match status" value="1"/>
</dbReference>
<dbReference type="PANTHER" id="PTHR11103">
    <property type="entry name" value="SLR1189 PROTEIN"/>
    <property type="match status" value="1"/>
</dbReference>
<dbReference type="Gene3D" id="3.20.20.330">
    <property type="entry name" value="Homocysteine-binding-like domain"/>
    <property type="match status" value="1"/>
</dbReference>
<keyword evidence="4" id="KW-0285">Flavoprotein</keyword>
<evidence type="ECO:0000256" key="1">
    <source>
        <dbReference type="ARBA" id="ARBA00001974"/>
    </source>
</evidence>
<dbReference type="SUPFAM" id="SSF82282">
    <property type="entry name" value="Homocysteine S-methyltransferase"/>
    <property type="match status" value="1"/>
</dbReference>
<evidence type="ECO:0000256" key="5">
    <source>
        <dbReference type="ARBA" id="ARBA00022679"/>
    </source>
</evidence>
<protein>
    <submittedName>
        <fullName evidence="10">5-methyltetrahydrofolate--homocysteine methyltransferase</fullName>
        <ecNumber evidence="10">2.1.1.13</ecNumber>
    </submittedName>
</protein>